<comment type="caution">
    <text evidence="2">The sequence shown here is derived from an EMBL/GenBank/DDBJ whole genome shotgun (WGS) entry which is preliminary data.</text>
</comment>
<reference evidence="2 3" key="1">
    <citation type="submission" date="2021-07" db="EMBL/GenBank/DDBJ databases">
        <authorList>
            <person name="Palmer J.M."/>
        </authorList>
    </citation>
    <scope>NUCLEOTIDE SEQUENCE [LARGE SCALE GENOMIC DNA]</scope>
    <source>
        <strain evidence="2 3">AT_MEX2019</strain>
        <tissue evidence="2">Muscle</tissue>
    </source>
</reference>
<feature type="region of interest" description="Disordered" evidence="1">
    <location>
        <begin position="1"/>
        <end position="114"/>
    </location>
</feature>
<protein>
    <submittedName>
        <fullName evidence="2">Uncharacterized protein</fullName>
    </submittedName>
</protein>
<name>A0ABU7AYZ3_9TELE</name>
<feature type="compositionally biased region" description="Polar residues" evidence="1">
    <location>
        <begin position="52"/>
        <end position="63"/>
    </location>
</feature>
<sequence>MEEIPAIDIQRSPRAQEPQENHRRAPIPHRGNQDPGGGPLPSWGGDRLTAPSPAQTSVGTARTQVPRRGPDPNPTNLIPIRTAGHVQKRGLPGPNEPANQSRHRMKQSQTPNEF</sequence>
<gene>
    <name evidence="2" type="ORF">ATANTOWER_014374</name>
</gene>
<accession>A0ABU7AYZ3</accession>
<evidence type="ECO:0000313" key="3">
    <source>
        <dbReference type="Proteomes" id="UP001345963"/>
    </source>
</evidence>
<evidence type="ECO:0000256" key="1">
    <source>
        <dbReference type="SAM" id="MobiDB-lite"/>
    </source>
</evidence>
<keyword evidence="3" id="KW-1185">Reference proteome</keyword>
<organism evidence="2 3">
    <name type="scientific">Ataeniobius toweri</name>
    <dbReference type="NCBI Taxonomy" id="208326"/>
    <lineage>
        <taxon>Eukaryota</taxon>
        <taxon>Metazoa</taxon>
        <taxon>Chordata</taxon>
        <taxon>Craniata</taxon>
        <taxon>Vertebrata</taxon>
        <taxon>Euteleostomi</taxon>
        <taxon>Actinopterygii</taxon>
        <taxon>Neopterygii</taxon>
        <taxon>Teleostei</taxon>
        <taxon>Neoteleostei</taxon>
        <taxon>Acanthomorphata</taxon>
        <taxon>Ovalentaria</taxon>
        <taxon>Atherinomorphae</taxon>
        <taxon>Cyprinodontiformes</taxon>
        <taxon>Goodeidae</taxon>
        <taxon>Ataeniobius</taxon>
    </lineage>
</organism>
<dbReference type="EMBL" id="JAHUTI010032503">
    <property type="protein sequence ID" value="MED6243065.1"/>
    <property type="molecule type" value="Genomic_DNA"/>
</dbReference>
<evidence type="ECO:0000313" key="2">
    <source>
        <dbReference type="EMBL" id="MED6243065.1"/>
    </source>
</evidence>
<dbReference type="Proteomes" id="UP001345963">
    <property type="component" value="Unassembled WGS sequence"/>
</dbReference>
<proteinExistence type="predicted"/>